<evidence type="ECO:0000313" key="5">
    <source>
        <dbReference type="Proteomes" id="UP001190700"/>
    </source>
</evidence>
<accession>A0AAE0FIB3</accession>
<feature type="non-terminal residue" evidence="4">
    <location>
        <position position="1"/>
    </location>
</feature>
<keyword evidence="5" id="KW-1185">Reference proteome</keyword>
<keyword evidence="3" id="KW-0732">Signal</keyword>
<organism evidence="4 5">
    <name type="scientific">Cymbomonas tetramitiformis</name>
    <dbReference type="NCBI Taxonomy" id="36881"/>
    <lineage>
        <taxon>Eukaryota</taxon>
        <taxon>Viridiplantae</taxon>
        <taxon>Chlorophyta</taxon>
        <taxon>Pyramimonadophyceae</taxon>
        <taxon>Pyramimonadales</taxon>
        <taxon>Pyramimonadaceae</taxon>
        <taxon>Cymbomonas</taxon>
    </lineage>
</organism>
<feature type="signal peptide" evidence="3">
    <location>
        <begin position="1"/>
        <end position="29"/>
    </location>
</feature>
<reference evidence="4 5" key="1">
    <citation type="journal article" date="2015" name="Genome Biol. Evol.">
        <title>Comparative Genomics of a Bacterivorous Green Alga Reveals Evolutionary Causalities and Consequences of Phago-Mixotrophic Mode of Nutrition.</title>
        <authorList>
            <person name="Burns J.A."/>
            <person name="Paasch A."/>
            <person name="Narechania A."/>
            <person name="Kim E."/>
        </authorList>
    </citation>
    <scope>NUCLEOTIDE SEQUENCE [LARGE SCALE GENOMIC DNA]</scope>
    <source>
        <strain evidence="4 5">PLY_AMNH</strain>
    </source>
</reference>
<protein>
    <submittedName>
        <fullName evidence="4">Uncharacterized protein</fullName>
    </submittedName>
</protein>
<proteinExistence type="predicted"/>
<feature type="transmembrane region" description="Helical" evidence="2">
    <location>
        <begin position="417"/>
        <end position="440"/>
    </location>
</feature>
<feature type="transmembrane region" description="Helical" evidence="2">
    <location>
        <begin position="460"/>
        <end position="478"/>
    </location>
</feature>
<evidence type="ECO:0000256" key="3">
    <source>
        <dbReference type="SAM" id="SignalP"/>
    </source>
</evidence>
<sequence length="541" mass="62178">VMFMMERKPRGWFARTVMWNLVLLQHSDGSYDICPGVATVLHAGDTSEFLDSEANYELEVDMLARSMPATMRLDSTIPTELKDKIWATICCLERYKLLPFGWVVNPQELPSERRTLEEISLMFLERQKAQYPVLEMEMEDLVEDAKAVVKQWNDERVEAISKLRAKVKKDKDIARDGMSEKEKSAEWRQGWRNELWMMVCSHPFLAIWAVKATEPFTRAQRILVLARDDEALPEFLNAEGYTCQEFPNENAIMDQVYKAVIVVGISLPVNICLSMLFTIGGTPVVLKFWQEKKKGKGLKVLGTDRHARVENALYFLFTVILDFSWLARALARYFLMLADLIDNTYDHLKEVWTKVKSKVDKTTNTLWFMLHVLVYKRDAAVVLQEMEVRKMKKEQEEAVRLTQRTTVTLARAELDSLFVQVCYVLLTLTWALVIWFQLVYAIQLRSLEGPAAEQLVIKGWVLALILDNLGVAVFKSILMKSAIRHGMLFLQGRAKGELGITGWYENYVTRYLTTQYSANGEEMDDGVSATNDVLYGVPGLF</sequence>
<feature type="coiled-coil region" evidence="1">
    <location>
        <begin position="124"/>
        <end position="155"/>
    </location>
</feature>
<name>A0AAE0FIB3_9CHLO</name>
<feature type="transmembrane region" description="Helical" evidence="2">
    <location>
        <begin position="259"/>
        <end position="279"/>
    </location>
</feature>
<keyword evidence="2" id="KW-0812">Transmembrane</keyword>
<dbReference type="Proteomes" id="UP001190700">
    <property type="component" value="Unassembled WGS sequence"/>
</dbReference>
<keyword evidence="1" id="KW-0175">Coiled coil</keyword>
<feature type="transmembrane region" description="Helical" evidence="2">
    <location>
        <begin position="312"/>
        <end position="331"/>
    </location>
</feature>
<gene>
    <name evidence="4" type="ORF">CYMTET_30785</name>
</gene>
<dbReference type="EMBL" id="LGRX02017957">
    <property type="protein sequence ID" value="KAK3260245.1"/>
    <property type="molecule type" value="Genomic_DNA"/>
</dbReference>
<dbReference type="AlphaFoldDB" id="A0AAE0FIB3"/>
<comment type="caution">
    <text evidence="4">The sequence shown here is derived from an EMBL/GenBank/DDBJ whole genome shotgun (WGS) entry which is preliminary data.</text>
</comment>
<keyword evidence="2" id="KW-1133">Transmembrane helix</keyword>
<evidence type="ECO:0000256" key="1">
    <source>
        <dbReference type="SAM" id="Coils"/>
    </source>
</evidence>
<evidence type="ECO:0000256" key="2">
    <source>
        <dbReference type="SAM" id="Phobius"/>
    </source>
</evidence>
<feature type="chain" id="PRO_5042203552" evidence="3">
    <location>
        <begin position="30"/>
        <end position="541"/>
    </location>
</feature>
<keyword evidence="2" id="KW-0472">Membrane</keyword>
<evidence type="ECO:0000313" key="4">
    <source>
        <dbReference type="EMBL" id="KAK3260245.1"/>
    </source>
</evidence>